<name>A0AAV4Y2H2_CAEEX</name>
<dbReference type="EMBL" id="BPLR01018642">
    <property type="protein sequence ID" value="GIZ01253.1"/>
    <property type="molecule type" value="Genomic_DNA"/>
</dbReference>
<dbReference type="AlphaFoldDB" id="A0AAV4Y2H2"/>
<comment type="caution">
    <text evidence="2">The sequence shown here is derived from an EMBL/GenBank/DDBJ whole genome shotgun (WGS) entry which is preliminary data.</text>
</comment>
<evidence type="ECO:0000313" key="2">
    <source>
        <dbReference type="EMBL" id="GIZ01253.1"/>
    </source>
</evidence>
<keyword evidence="3" id="KW-1185">Reference proteome</keyword>
<evidence type="ECO:0000256" key="1">
    <source>
        <dbReference type="SAM" id="MobiDB-lite"/>
    </source>
</evidence>
<proteinExistence type="predicted"/>
<accession>A0AAV4Y2H2</accession>
<reference evidence="2 3" key="1">
    <citation type="submission" date="2021-06" db="EMBL/GenBank/DDBJ databases">
        <title>Caerostris extrusa draft genome.</title>
        <authorList>
            <person name="Kono N."/>
            <person name="Arakawa K."/>
        </authorList>
    </citation>
    <scope>NUCLEOTIDE SEQUENCE [LARGE SCALE GENOMIC DNA]</scope>
</reference>
<gene>
    <name evidence="2" type="ORF">CEXT_799201</name>
</gene>
<dbReference type="Proteomes" id="UP001054945">
    <property type="component" value="Unassembled WGS sequence"/>
</dbReference>
<sequence>MESSNDDHILNPSNISEAQSPERIEIPQSLQFPTNQYHSTQIVIEHSSTNLREPLSESCRNQRACTLKLNH</sequence>
<evidence type="ECO:0000313" key="3">
    <source>
        <dbReference type="Proteomes" id="UP001054945"/>
    </source>
</evidence>
<protein>
    <submittedName>
        <fullName evidence="2">Uncharacterized protein</fullName>
    </submittedName>
</protein>
<feature type="region of interest" description="Disordered" evidence="1">
    <location>
        <begin position="1"/>
        <end position="22"/>
    </location>
</feature>
<organism evidence="2 3">
    <name type="scientific">Caerostris extrusa</name>
    <name type="common">Bark spider</name>
    <name type="synonym">Caerostris bankana</name>
    <dbReference type="NCBI Taxonomy" id="172846"/>
    <lineage>
        <taxon>Eukaryota</taxon>
        <taxon>Metazoa</taxon>
        <taxon>Ecdysozoa</taxon>
        <taxon>Arthropoda</taxon>
        <taxon>Chelicerata</taxon>
        <taxon>Arachnida</taxon>
        <taxon>Araneae</taxon>
        <taxon>Araneomorphae</taxon>
        <taxon>Entelegynae</taxon>
        <taxon>Araneoidea</taxon>
        <taxon>Araneidae</taxon>
        <taxon>Caerostris</taxon>
    </lineage>
</organism>